<name>A0ABT2GG91_9MICO</name>
<keyword evidence="1" id="KW-1133">Transmembrane helix</keyword>
<protein>
    <submittedName>
        <fullName evidence="2">Uncharacterized protein</fullName>
    </submittedName>
</protein>
<proteinExistence type="predicted"/>
<evidence type="ECO:0000313" key="3">
    <source>
        <dbReference type="Proteomes" id="UP001165580"/>
    </source>
</evidence>
<dbReference type="EMBL" id="JANTEZ010000004">
    <property type="protein sequence ID" value="MCS5715116.1"/>
    <property type="molecule type" value="Genomic_DNA"/>
</dbReference>
<evidence type="ECO:0000256" key="1">
    <source>
        <dbReference type="SAM" id="Phobius"/>
    </source>
</evidence>
<organism evidence="2 3">
    <name type="scientific">Herbiconiux gentiana</name>
    <dbReference type="NCBI Taxonomy" id="2970912"/>
    <lineage>
        <taxon>Bacteria</taxon>
        <taxon>Bacillati</taxon>
        <taxon>Actinomycetota</taxon>
        <taxon>Actinomycetes</taxon>
        <taxon>Micrococcales</taxon>
        <taxon>Microbacteriaceae</taxon>
        <taxon>Herbiconiux</taxon>
    </lineage>
</organism>
<dbReference type="RefSeq" id="WP_259486628.1">
    <property type="nucleotide sequence ID" value="NZ_JANTEZ010000004.1"/>
</dbReference>
<dbReference type="Proteomes" id="UP001165580">
    <property type="component" value="Unassembled WGS sequence"/>
</dbReference>
<keyword evidence="3" id="KW-1185">Reference proteome</keyword>
<keyword evidence="1" id="KW-0472">Membrane</keyword>
<evidence type="ECO:0000313" key="2">
    <source>
        <dbReference type="EMBL" id="MCS5715116.1"/>
    </source>
</evidence>
<sequence>MRIANALAAESVNVAVPPEFWWGLIGSLLVGLAGSRVISALVNNSWKSSSRRRTNNRKDASATLEALRRGRNAYRKYGSGGKAVDSKRDAHLDEIYTDIIISAARTTDAEVVELAKKYIEVGQKYASKDVFTSTEHEEVAFIAVVERIREFSRKKN</sequence>
<keyword evidence="1" id="KW-0812">Transmembrane</keyword>
<comment type="caution">
    <text evidence="2">The sequence shown here is derived from an EMBL/GenBank/DDBJ whole genome shotgun (WGS) entry which is preliminary data.</text>
</comment>
<reference evidence="2" key="1">
    <citation type="submission" date="2022-08" db="EMBL/GenBank/DDBJ databases">
        <authorList>
            <person name="Deng Y."/>
            <person name="Han X.-F."/>
            <person name="Zhang Y.-Q."/>
        </authorList>
    </citation>
    <scope>NUCLEOTIDE SEQUENCE</scope>
    <source>
        <strain evidence="2">CPCC 205716</strain>
    </source>
</reference>
<feature type="transmembrane region" description="Helical" evidence="1">
    <location>
        <begin position="20"/>
        <end position="42"/>
    </location>
</feature>
<gene>
    <name evidence="2" type="ORF">NVV95_11190</name>
</gene>
<accession>A0ABT2GG91</accession>